<dbReference type="EMBL" id="CP000724">
    <property type="protein sequence ID" value="ABR46262.1"/>
    <property type="molecule type" value="Genomic_DNA"/>
</dbReference>
<dbReference type="Pfam" id="PF01729">
    <property type="entry name" value="QRPTase_C"/>
    <property type="match status" value="1"/>
</dbReference>
<dbReference type="KEGG" id="amt:Amet_0019"/>
<name>A6TJ94_ALKMQ</name>
<dbReference type="UniPathway" id="UPA00253">
    <property type="reaction ID" value="UER00331"/>
</dbReference>
<dbReference type="SUPFAM" id="SSF51690">
    <property type="entry name" value="Nicotinate/Quinolinate PRTase C-terminal domain-like"/>
    <property type="match status" value="1"/>
</dbReference>
<dbReference type="Gene3D" id="3.20.20.70">
    <property type="entry name" value="Aldolase class I"/>
    <property type="match status" value="1"/>
</dbReference>
<dbReference type="FunFam" id="3.90.1170.20:FF:000001">
    <property type="entry name" value="Nicotinate-nucleotide diphosphorylase (Carboxylating)"/>
    <property type="match status" value="1"/>
</dbReference>
<dbReference type="InterPro" id="IPR037128">
    <property type="entry name" value="Quinolinate_PRibosylTase_N_sf"/>
</dbReference>
<keyword evidence="7 12" id="KW-0328">Glycosyltransferase</keyword>
<comment type="similarity">
    <text evidence="3 12">Belongs to the NadC/ModD family.</text>
</comment>
<dbReference type="HOGENOM" id="CLU_039622_0_1_9"/>
<dbReference type="Pfam" id="PF02749">
    <property type="entry name" value="QRPTase_N"/>
    <property type="match status" value="1"/>
</dbReference>
<evidence type="ECO:0000256" key="8">
    <source>
        <dbReference type="ARBA" id="ARBA00022679"/>
    </source>
</evidence>
<comment type="pathway">
    <text evidence="2">Cofactor biosynthesis; NAD(+) biosynthesis; nicotinate D-ribonucleotide from quinolinate: step 1/1.</text>
</comment>
<dbReference type="EC" id="2.4.2.19" evidence="5"/>
<evidence type="ECO:0000259" key="14">
    <source>
        <dbReference type="Pfam" id="PF02749"/>
    </source>
</evidence>
<dbReference type="CDD" id="cd01572">
    <property type="entry name" value="QPRTase"/>
    <property type="match status" value="1"/>
</dbReference>
<evidence type="ECO:0000313" key="15">
    <source>
        <dbReference type="EMBL" id="ABR46262.1"/>
    </source>
</evidence>
<dbReference type="GO" id="GO:0034213">
    <property type="term" value="P:quinolinate catabolic process"/>
    <property type="evidence" value="ECO:0007669"/>
    <property type="project" value="TreeGrafter"/>
</dbReference>
<dbReference type="GO" id="GO:0005737">
    <property type="term" value="C:cytoplasm"/>
    <property type="evidence" value="ECO:0007669"/>
    <property type="project" value="TreeGrafter"/>
</dbReference>
<feature type="domain" description="Quinolinate phosphoribosyl transferase C-terminal" evidence="13">
    <location>
        <begin position="110"/>
        <end position="274"/>
    </location>
</feature>
<dbReference type="RefSeq" id="WP_011971171.1">
    <property type="nucleotide sequence ID" value="NC_009633.1"/>
</dbReference>
<evidence type="ECO:0000256" key="4">
    <source>
        <dbReference type="ARBA" id="ARBA00011218"/>
    </source>
</evidence>
<dbReference type="InterPro" id="IPR022412">
    <property type="entry name" value="Quinolinate_PRibosylTrfase_N"/>
</dbReference>
<dbReference type="PIRSF" id="PIRSF006250">
    <property type="entry name" value="NadC_ModD"/>
    <property type="match status" value="1"/>
</dbReference>
<dbReference type="InterPro" id="IPR036068">
    <property type="entry name" value="Nicotinate_pribotase-like_C"/>
</dbReference>
<evidence type="ECO:0000259" key="13">
    <source>
        <dbReference type="Pfam" id="PF01729"/>
    </source>
</evidence>
<evidence type="ECO:0000256" key="11">
    <source>
        <dbReference type="ARBA" id="ARBA00069173"/>
    </source>
</evidence>
<evidence type="ECO:0000256" key="1">
    <source>
        <dbReference type="ARBA" id="ARBA00003237"/>
    </source>
</evidence>
<dbReference type="InterPro" id="IPR027277">
    <property type="entry name" value="NadC/ModD"/>
</dbReference>
<gene>
    <name evidence="15" type="ordered locus">Amet_0019</name>
</gene>
<evidence type="ECO:0000313" key="16">
    <source>
        <dbReference type="Proteomes" id="UP000001572"/>
    </source>
</evidence>
<dbReference type="NCBIfam" id="TIGR00078">
    <property type="entry name" value="nadC"/>
    <property type="match status" value="1"/>
</dbReference>
<evidence type="ECO:0000256" key="3">
    <source>
        <dbReference type="ARBA" id="ARBA00009400"/>
    </source>
</evidence>
<keyword evidence="16" id="KW-1185">Reference proteome</keyword>
<dbReference type="AlphaFoldDB" id="A6TJ94"/>
<keyword evidence="8 12" id="KW-0808">Transferase</keyword>
<dbReference type="STRING" id="293826.Amet_0019"/>
<comment type="subunit">
    <text evidence="4">Hexamer formed by 3 homodimers.</text>
</comment>
<evidence type="ECO:0000256" key="7">
    <source>
        <dbReference type="ARBA" id="ARBA00022676"/>
    </source>
</evidence>
<dbReference type="Proteomes" id="UP000001572">
    <property type="component" value="Chromosome"/>
</dbReference>
<dbReference type="PANTHER" id="PTHR32179:SF3">
    <property type="entry name" value="NICOTINATE-NUCLEOTIDE PYROPHOSPHORYLASE [CARBOXYLATING]"/>
    <property type="match status" value="1"/>
</dbReference>
<dbReference type="GO" id="GO:0009435">
    <property type="term" value="P:NAD+ biosynthetic process"/>
    <property type="evidence" value="ECO:0007669"/>
    <property type="project" value="UniProtKB-UniPathway"/>
</dbReference>
<evidence type="ECO:0000256" key="12">
    <source>
        <dbReference type="PIRNR" id="PIRNR006250"/>
    </source>
</evidence>
<reference evidence="16" key="1">
    <citation type="journal article" date="2016" name="Genome Announc.">
        <title>Complete genome sequence of Alkaliphilus metalliredigens strain QYMF, an alkaliphilic and metal-reducing bacterium isolated from borax-contaminated leachate ponds.</title>
        <authorList>
            <person name="Hwang C."/>
            <person name="Copeland A."/>
            <person name="Lucas S."/>
            <person name="Lapidus A."/>
            <person name="Barry K."/>
            <person name="Detter J.C."/>
            <person name="Glavina Del Rio T."/>
            <person name="Hammon N."/>
            <person name="Israni S."/>
            <person name="Dalin E."/>
            <person name="Tice H."/>
            <person name="Pitluck S."/>
            <person name="Chertkov O."/>
            <person name="Brettin T."/>
            <person name="Bruce D."/>
            <person name="Han C."/>
            <person name="Schmutz J."/>
            <person name="Larimer F."/>
            <person name="Land M.L."/>
            <person name="Hauser L."/>
            <person name="Kyrpides N."/>
            <person name="Mikhailova N."/>
            <person name="Ye Q."/>
            <person name="Zhou J."/>
            <person name="Richardson P."/>
            <person name="Fields M.W."/>
        </authorList>
    </citation>
    <scope>NUCLEOTIDE SEQUENCE [LARGE SCALE GENOMIC DNA]</scope>
    <source>
        <strain evidence="16">QYMF</strain>
    </source>
</reference>
<dbReference type="InterPro" id="IPR013785">
    <property type="entry name" value="Aldolase_TIM"/>
</dbReference>
<dbReference type="InterPro" id="IPR004393">
    <property type="entry name" value="NadC"/>
</dbReference>
<dbReference type="FunFam" id="3.20.20.70:FF:000030">
    <property type="entry name" value="Nicotinate-nucleotide pyrophosphorylase, carboxylating"/>
    <property type="match status" value="1"/>
</dbReference>
<keyword evidence="6" id="KW-0662">Pyridine nucleotide biosynthesis</keyword>
<comment type="catalytic activity">
    <reaction evidence="10">
        <text>nicotinate beta-D-ribonucleotide + CO2 + diphosphate = quinolinate + 5-phospho-alpha-D-ribose 1-diphosphate + 2 H(+)</text>
        <dbReference type="Rhea" id="RHEA:12733"/>
        <dbReference type="ChEBI" id="CHEBI:15378"/>
        <dbReference type="ChEBI" id="CHEBI:16526"/>
        <dbReference type="ChEBI" id="CHEBI:29959"/>
        <dbReference type="ChEBI" id="CHEBI:33019"/>
        <dbReference type="ChEBI" id="CHEBI:57502"/>
        <dbReference type="ChEBI" id="CHEBI:58017"/>
        <dbReference type="EC" id="2.4.2.19"/>
    </reaction>
</comment>
<evidence type="ECO:0000256" key="10">
    <source>
        <dbReference type="ARBA" id="ARBA00047445"/>
    </source>
</evidence>
<evidence type="ECO:0000256" key="2">
    <source>
        <dbReference type="ARBA" id="ARBA00004893"/>
    </source>
</evidence>
<dbReference type="GO" id="GO:0004514">
    <property type="term" value="F:nicotinate-nucleotide diphosphorylase (carboxylating) activity"/>
    <property type="evidence" value="ECO:0007669"/>
    <property type="project" value="UniProtKB-EC"/>
</dbReference>
<accession>A6TJ94</accession>
<protein>
    <recommendedName>
        <fullName evidence="11">Probable nicotinate-nucleotide pyrophosphorylase [carboxylating]</fullName>
        <ecNumber evidence="5">2.4.2.19</ecNumber>
    </recommendedName>
    <alternativeName>
        <fullName evidence="9">Quinolinate phosphoribosyltransferase [decarboxylating]</fullName>
    </alternativeName>
</protein>
<evidence type="ECO:0000256" key="6">
    <source>
        <dbReference type="ARBA" id="ARBA00022642"/>
    </source>
</evidence>
<organism evidence="15 16">
    <name type="scientific">Alkaliphilus metalliredigens (strain QYMF)</name>
    <dbReference type="NCBI Taxonomy" id="293826"/>
    <lineage>
        <taxon>Bacteria</taxon>
        <taxon>Bacillati</taxon>
        <taxon>Bacillota</taxon>
        <taxon>Clostridia</taxon>
        <taxon>Peptostreptococcales</taxon>
        <taxon>Natronincolaceae</taxon>
        <taxon>Alkaliphilus</taxon>
    </lineage>
</organism>
<dbReference type="PANTHER" id="PTHR32179">
    <property type="entry name" value="NICOTINATE-NUCLEOTIDE PYROPHOSPHORYLASE [CARBOXYLATING]"/>
    <property type="match status" value="1"/>
</dbReference>
<sequence>MYNHLLIEDIIKNALIEDMNYGDITTDALVDGDKTGIAIITAKEEGVIAGTSIVEMVFKLVDQTLYVTNLKQDGEKVNTGDNMIEVDGNIKSILKGERIALNFMQRMSGIATTAREFADRVEGFNTKIVDTRKTTPGLRSLEKYAVKVGGCYNHRFNLSDAVLIKDNHIKAVGGITEAVKRCRVQIPHTAKIEVEVESLEQLEEAIEVKADIIMLDNMTVEMMKEAVQRTKGRALLEASGNMTKEKIKEVAATGVDFISVGLLTHSVKAMDISLNIQMK</sequence>
<dbReference type="InterPro" id="IPR002638">
    <property type="entry name" value="Quinolinate_PRibosylTrfase_C"/>
</dbReference>
<proteinExistence type="inferred from homology"/>
<evidence type="ECO:0000256" key="5">
    <source>
        <dbReference type="ARBA" id="ARBA00011944"/>
    </source>
</evidence>
<dbReference type="OrthoDB" id="9782546at2"/>
<dbReference type="Gene3D" id="3.90.1170.20">
    <property type="entry name" value="Quinolinate phosphoribosyl transferase, N-terminal domain"/>
    <property type="match status" value="1"/>
</dbReference>
<feature type="domain" description="Quinolinate phosphoribosyl transferase N-terminal" evidence="14">
    <location>
        <begin position="23"/>
        <end position="108"/>
    </location>
</feature>
<dbReference type="eggNOG" id="COG0157">
    <property type="taxonomic scope" value="Bacteria"/>
</dbReference>
<evidence type="ECO:0000256" key="9">
    <source>
        <dbReference type="ARBA" id="ARBA00033102"/>
    </source>
</evidence>
<dbReference type="SUPFAM" id="SSF54675">
    <property type="entry name" value="Nicotinate/Quinolinate PRTase N-terminal domain-like"/>
    <property type="match status" value="1"/>
</dbReference>
<comment type="function">
    <text evidence="1">Involved in the catabolism of quinolinic acid (QA).</text>
</comment>